<dbReference type="GeneID" id="70130637"/>
<dbReference type="AlphaFoldDB" id="A0A9P8UQE3"/>
<protein>
    <submittedName>
        <fullName evidence="1">Uncharacterized protein</fullName>
    </submittedName>
</protein>
<feature type="non-terminal residue" evidence="1">
    <location>
        <position position="1"/>
    </location>
</feature>
<organism evidence="1 2">
    <name type="scientific">Truncatella angustata</name>
    <dbReference type="NCBI Taxonomy" id="152316"/>
    <lineage>
        <taxon>Eukaryota</taxon>
        <taxon>Fungi</taxon>
        <taxon>Dikarya</taxon>
        <taxon>Ascomycota</taxon>
        <taxon>Pezizomycotina</taxon>
        <taxon>Sordariomycetes</taxon>
        <taxon>Xylariomycetidae</taxon>
        <taxon>Amphisphaeriales</taxon>
        <taxon>Sporocadaceae</taxon>
        <taxon>Truncatella</taxon>
    </lineage>
</organism>
<sequence>MTLSAPWGTPASLATWFTSWLACWSAPRSMPLPGWESLLSLLPAACSTLSIIPDMMIDLVVVFVMKKVWLESLCS</sequence>
<dbReference type="RefSeq" id="XP_045960515.1">
    <property type="nucleotide sequence ID" value="XM_046101745.1"/>
</dbReference>
<evidence type="ECO:0000313" key="2">
    <source>
        <dbReference type="Proteomes" id="UP000758603"/>
    </source>
</evidence>
<proteinExistence type="predicted"/>
<accession>A0A9P8UQE3</accession>
<gene>
    <name evidence="1" type="ORF">BKA67DRAFT_551460</name>
</gene>
<comment type="caution">
    <text evidence="1">The sequence shown here is derived from an EMBL/GenBank/DDBJ whole genome shotgun (WGS) entry which is preliminary data.</text>
</comment>
<dbReference type="Proteomes" id="UP000758603">
    <property type="component" value="Unassembled WGS sequence"/>
</dbReference>
<dbReference type="EMBL" id="JAGPXC010000002">
    <property type="protein sequence ID" value="KAH6656281.1"/>
    <property type="molecule type" value="Genomic_DNA"/>
</dbReference>
<evidence type="ECO:0000313" key="1">
    <source>
        <dbReference type="EMBL" id="KAH6656281.1"/>
    </source>
</evidence>
<reference evidence="1" key="1">
    <citation type="journal article" date="2021" name="Nat. Commun.">
        <title>Genetic determinants of endophytism in the Arabidopsis root mycobiome.</title>
        <authorList>
            <person name="Mesny F."/>
            <person name="Miyauchi S."/>
            <person name="Thiergart T."/>
            <person name="Pickel B."/>
            <person name="Atanasova L."/>
            <person name="Karlsson M."/>
            <person name="Huettel B."/>
            <person name="Barry K.W."/>
            <person name="Haridas S."/>
            <person name="Chen C."/>
            <person name="Bauer D."/>
            <person name="Andreopoulos W."/>
            <person name="Pangilinan J."/>
            <person name="LaButti K."/>
            <person name="Riley R."/>
            <person name="Lipzen A."/>
            <person name="Clum A."/>
            <person name="Drula E."/>
            <person name="Henrissat B."/>
            <person name="Kohler A."/>
            <person name="Grigoriev I.V."/>
            <person name="Martin F.M."/>
            <person name="Hacquard S."/>
        </authorList>
    </citation>
    <scope>NUCLEOTIDE SEQUENCE</scope>
    <source>
        <strain evidence="1">MPI-SDFR-AT-0073</strain>
    </source>
</reference>
<keyword evidence="2" id="KW-1185">Reference proteome</keyword>
<name>A0A9P8UQE3_9PEZI</name>